<feature type="transmembrane region" description="Helical" evidence="1">
    <location>
        <begin position="172"/>
        <end position="194"/>
    </location>
</feature>
<dbReference type="GO" id="GO:0140359">
    <property type="term" value="F:ABC-type transporter activity"/>
    <property type="evidence" value="ECO:0007669"/>
    <property type="project" value="InterPro"/>
</dbReference>
<keyword evidence="1" id="KW-0472">Membrane</keyword>
<dbReference type="EMBL" id="VIRS01000014">
    <property type="protein sequence ID" value="TQS43192.1"/>
    <property type="molecule type" value="Genomic_DNA"/>
</dbReference>
<proteinExistence type="predicted"/>
<dbReference type="PANTHER" id="PTHR37305">
    <property type="entry name" value="INTEGRAL MEMBRANE PROTEIN-RELATED"/>
    <property type="match status" value="1"/>
</dbReference>
<dbReference type="Proteomes" id="UP000317982">
    <property type="component" value="Unassembled WGS sequence"/>
</dbReference>
<comment type="caution">
    <text evidence="2">The sequence shown here is derived from an EMBL/GenBank/DDBJ whole genome shotgun (WGS) entry which is preliminary data.</text>
</comment>
<dbReference type="RefSeq" id="WP_142706277.1">
    <property type="nucleotide sequence ID" value="NZ_VIRS01000014.1"/>
</dbReference>
<name>A0A545APE1_9ACTN</name>
<dbReference type="AlphaFoldDB" id="A0A545APE1"/>
<keyword evidence="3" id="KW-1185">Reference proteome</keyword>
<feature type="transmembrane region" description="Helical" evidence="1">
    <location>
        <begin position="201"/>
        <end position="223"/>
    </location>
</feature>
<evidence type="ECO:0000313" key="2">
    <source>
        <dbReference type="EMBL" id="TQS43192.1"/>
    </source>
</evidence>
<dbReference type="Pfam" id="PF12730">
    <property type="entry name" value="ABC2_membrane_4"/>
    <property type="match status" value="1"/>
</dbReference>
<dbReference type="OrthoDB" id="3822483at2"/>
<sequence length="280" mass="29713">MSVAFRPGRTLSFGAEFARQLTRRRTQIALGFLVVLPLILVAAFKVGVPSDPDSAQEGASIADVATSGGANFTLFSIYVASSFLLLVVVALFCGDTVASEASWGTLRYLLASPVPRGRLLRQKLTVGLAYSGFALLLLPTVAMIAGTLAFGWHPLRTQLGADIPALEALGRILLAVGYIAITLLPVAGLAFYLSVRTDAPLGAVGGAVMLWIISNILEAVTALGDLRGLLPTRYGTAWLSLLSSPIDAEDMVKGTVSAVVYTTVFLSLAWWRFLRKDIVS</sequence>
<feature type="transmembrane region" description="Helical" evidence="1">
    <location>
        <begin position="128"/>
        <end position="152"/>
    </location>
</feature>
<protein>
    <submittedName>
        <fullName evidence="2">ABC transporter permease subunit</fullName>
    </submittedName>
</protein>
<dbReference type="PANTHER" id="PTHR37305:SF1">
    <property type="entry name" value="MEMBRANE PROTEIN"/>
    <property type="match status" value="1"/>
</dbReference>
<organism evidence="2 3">
    <name type="scientific">Cryptosporangium phraense</name>
    <dbReference type="NCBI Taxonomy" id="2593070"/>
    <lineage>
        <taxon>Bacteria</taxon>
        <taxon>Bacillati</taxon>
        <taxon>Actinomycetota</taxon>
        <taxon>Actinomycetes</taxon>
        <taxon>Cryptosporangiales</taxon>
        <taxon>Cryptosporangiaceae</taxon>
        <taxon>Cryptosporangium</taxon>
    </lineage>
</organism>
<dbReference type="GO" id="GO:0005886">
    <property type="term" value="C:plasma membrane"/>
    <property type="evidence" value="ECO:0007669"/>
    <property type="project" value="UniProtKB-SubCell"/>
</dbReference>
<dbReference type="InParanoid" id="A0A545APE1"/>
<accession>A0A545APE1</accession>
<feature type="transmembrane region" description="Helical" evidence="1">
    <location>
        <begin position="251"/>
        <end position="271"/>
    </location>
</feature>
<gene>
    <name evidence="2" type="ORF">FL583_20305</name>
</gene>
<feature type="transmembrane region" description="Helical" evidence="1">
    <location>
        <begin position="28"/>
        <end position="48"/>
    </location>
</feature>
<feature type="transmembrane region" description="Helical" evidence="1">
    <location>
        <begin position="68"/>
        <end position="93"/>
    </location>
</feature>
<keyword evidence="1" id="KW-0812">Transmembrane</keyword>
<evidence type="ECO:0000256" key="1">
    <source>
        <dbReference type="SAM" id="Phobius"/>
    </source>
</evidence>
<reference evidence="2 3" key="1">
    <citation type="submission" date="2019-07" db="EMBL/GenBank/DDBJ databases">
        <title>Cryptosporangium phraense sp. nov., isolated from plant litter.</title>
        <authorList>
            <person name="Suriyachadkun C."/>
        </authorList>
    </citation>
    <scope>NUCLEOTIDE SEQUENCE [LARGE SCALE GENOMIC DNA]</scope>
    <source>
        <strain evidence="2 3">A-T 5661</strain>
    </source>
</reference>
<evidence type="ECO:0000313" key="3">
    <source>
        <dbReference type="Proteomes" id="UP000317982"/>
    </source>
</evidence>
<keyword evidence="1" id="KW-1133">Transmembrane helix</keyword>